<comment type="similarity">
    <text evidence="5">Belongs to the FMN-dependent alpha-hydroxy acid dehydrogenase family.</text>
</comment>
<dbReference type="InterPro" id="IPR008259">
    <property type="entry name" value="FMN_hydac_DH_AS"/>
</dbReference>
<dbReference type="PROSITE" id="PS51349">
    <property type="entry name" value="FMN_HYDROXY_ACID_DH_2"/>
    <property type="match status" value="1"/>
</dbReference>
<feature type="binding site" evidence="7">
    <location>
        <begin position="79"/>
        <end position="81"/>
    </location>
    <ligand>
        <name>FMN</name>
        <dbReference type="ChEBI" id="CHEBI:58210"/>
    </ligand>
</feature>
<dbReference type="CDD" id="cd02809">
    <property type="entry name" value="alpha_hydroxyacid_oxid_FMN"/>
    <property type="match status" value="1"/>
</dbReference>
<feature type="binding site" evidence="7">
    <location>
        <position position="129"/>
    </location>
    <ligand>
        <name>FMN</name>
        <dbReference type="ChEBI" id="CHEBI:58210"/>
    </ligand>
</feature>
<dbReference type="InterPro" id="IPR012133">
    <property type="entry name" value="Alpha-hydoxy_acid_DH_FMN"/>
</dbReference>
<dbReference type="PROSITE" id="PS00557">
    <property type="entry name" value="FMN_HYDROXY_ACID_DH_1"/>
    <property type="match status" value="1"/>
</dbReference>
<dbReference type="PANTHER" id="PTHR10578">
    <property type="entry name" value="S -2-HYDROXY-ACID OXIDASE-RELATED"/>
    <property type="match status" value="1"/>
</dbReference>
<evidence type="ECO:0000256" key="1">
    <source>
        <dbReference type="ARBA" id="ARBA00001917"/>
    </source>
</evidence>
<comment type="cofactor">
    <cofactor evidence="1">
        <name>FMN</name>
        <dbReference type="ChEBI" id="CHEBI:58210"/>
    </cofactor>
</comment>
<dbReference type="Pfam" id="PF01070">
    <property type="entry name" value="FMN_dh"/>
    <property type="match status" value="1"/>
</dbReference>
<feature type="active site" description="Proton acceptor" evidence="6">
    <location>
        <position position="276"/>
    </location>
</feature>
<evidence type="ECO:0000256" key="4">
    <source>
        <dbReference type="ARBA" id="ARBA00023002"/>
    </source>
</evidence>
<dbReference type="PIRSF" id="PIRSF000138">
    <property type="entry name" value="Al-hdrx_acd_dh"/>
    <property type="match status" value="1"/>
</dbReference>
<feature type="binding site" evidence="7">
    <location>
        <begin position="307"/>
        <end position="311"/>
    </location>
    <ligand>
        <name>FMN</name>
        <dbReference type="ChEBI" id="CHEBI:58210"/>
    </ligand>
</feature>
<keyword evidence="4" id="KW-0560">Oxidoreductase</keyword>
<dbReference type="AlphaFoldDB" id="A0A934QEC4"/>
<feature type="binding site" evidence="7">
    <location>
        <position position="166"/>
    </location>
    <ligand>
        <name>glyoxylate</name>
        <dbReference type="ChEBI" id="CHEBI:36655"/>
    </ligand>
</feature>
<comment type="caution">
    <text evidence="9">The sequence shown here is derived from an EMBL/GenBank/DDBJ whole genome shotgun (WGS) entry which is preliminary data.</text>
</comment>
<dbReference type="Proteomes" id="UP000618733">
    <property type="component" value="Unassembled WGS sequence"/>
</dbReference>
<feature type="binding site" evidence="7">
    <location>
        <position position="274"/>
    </location>
    <ligand>
        <name>FMN</name>
        <dbReference type="ChEBI" id="CHEBI:58210"/>
    </ligand>
</feature>
<evidence type="ECO:0000256" key="3">
    <source>
        <dbReference type="ARBA" id="ARBA00022643"/>
    </source>
</evidence>
<organism evidence="9 10">
    <name type="scientific">Leucobacter edaphi</name>
    <dbReference type="NCBI Taxonomy" id="2796472"/>
    <lineage>
        <taxon>Bacteria</taxon>
        <taxon>Bacillati</taxon>
        <taxon>Actinomycetota</taxon>
        <taxon>Actinomycetes</taxon>
        <taxon>Micrococcales</taxon>
        <taxon>Microbacteriaceae</taxon>
        <taxon>Leucobacter</taxon>
    </lineage>
</organism>
<dbReference type="GO" id="GO:0004459">
    <property type="term" value="F:L-lactate dehydrogenase (NAD+) activity"/>
    <property type="evidence" value="ECO:0007669"/>
    <property type="project" value="TreeGrafter"/>
</dbReference>
<dbReference type="InterPro" id="IPR037396">
    <property type="entry name" value="FMN_HAD"/>
</dbReference>
<evidence type="ECO:0000313" key="9">
    <source>
        <dbReference type="EMBL" id="MBK0421722.1"/>
    </source>
</evidence>
<reference evidence="9" key="1">
    <citation type="submission" date="2020-12" db="EMBL/GenBank/DDBJ databases">
        <title>Leucobacter sp. CAS2, isolated from Chromium sludge.</title>
        <authorList>
            <person name="Xu Z."/>
        </authorList>
    </citation>
    <scope>NUCLEOTIDE SEQUENCE</scope>
    <source>
        <strain evidence="9">CSA2</strain>
    </source>
</reference>
<evidence type="ECO:0000256" key="6">
    <source>
        <dbReference type="PIRSR" id="PIRSR000138-1"/>
    </source>
</evidence>
<gene>
    <name evidence="9" type="ORF">JD292_06505</name>
</gene>
<dbReference type="SUPFAM" id="SSF51395">
    <property type="entry name" value="FMN-linked oxidoreductases"/>
    <property type="match status" value="1"/>
</dbReference>
<name>A0A934QEC4_9MICO</name>
<evidence type="ECO:0000256" key="2">
    <source>
        <dbReference type="ARBA" id="ARBA00022630"/>
    </source>
</evidence>
<evidence type="ECO:0000313" key="10">
    <source>
        <dbReference type="Proteomes" id="UP000618733"/>
    </source>
</evidence>
<dbReference type="InterPro" id="IPR013785">
    <property type="entry name" value="Aldolase_TIM"/>
</dbReference>
<dbReference type="PANTHER" id="PTHR10578:SF107">
    <property type="entry name" value="2-HYDROXYACID OXIDASE 1"/>
    <property type="match status" value="1"/>
</dbReference>
<sequence length="401" mass="43446">MTEKLYSIEALRRRAHRRLPKMVSDFLDGGALDERTLRANREAFESLRFKQRILRDLSEINVSTSALGEDLGIPMIVSPMGLLTILHPDSDLGIARAVARARSLMVHSPWSGCSLEETHDAAGGRVLAQIAFWRDRKVTEEHIARARNLGVSTLVVAGDVAFSSKRERDIVHGTGMPPKPPIRDVFDVALHPGWMAGWLTGRPMTWGSYRIDDRRIRMREMDGWMSRHNTKDATWEDVAAIRRSWDGRIAVKGVMCVEDAEEAVNAGADAIFISNHGGRQFDNQPGTVDVLPRIADAVGDRAEIIVDGGVRRGSDIVAALGRGANLAAGGRAFAYGLAAAGEAGADRAFAVLSDELRIALAYAGVRSVSELGPHVFADGAGPALPVGTPSEAPPQLFSHAR</sequence>
<feature type="binding site" evidence="7">
    <location>
        <position position="108"/>
    </location>
    <ligand>
        <name>FMN</name>
        <dbReference type="ChEBI" id="CHEBI:58210"/>
    </ligand>
</feature>
<keyword evidence="2 7" id="KW-0285">Flavoprotein</keyword>
<accession>A0A934QEC4</accession>
<proteinExistence type="inferred from homology"/>
<dbReference type="GO" id="GO:0010181">
    <property type="term" value="F:FMN binding"/>
    <property type="evidence" value="ECO:0007669"/>
    <property type="project" value="InterPro"/>
</dbReference>
<dbReference type="Gene3D" id="3.20.20.70">
    <property type="entry name" value="Aldolase class I"/>
    <property type="match status" value="1"/>
</dbReference>
<evidence type="ECO:0000256" key="7">
    <source>
        <dbReference type="PIRSR" id="PIRSR000138-2"/>
    </source>
</evidence>
<feature type="binding site" evidence="7">
    <location>
        <position position="279"/>
    </location>
    <ligand>
        <name>glyoxylate</name>
        <dbReference type="ChEBI" id="CHEBI:36655"/>
    </ligand>
</feature>
<dbReference type="RefSeq" id="WP_200131919.1">
    <property type="nucleotide sequence ID" value="NZ_JAEHOI010000005.1"/>
</dbReference>
<feature type="domain" description="FMN hydroxy acid dehydrogenase" evidence="8">
    <location>
        <begin position="1"/>
        <end position="381"/>
    </location>
</feature>
<dbReference type="EMBL" id="JAEHOI010000005">
    <property type="protein sequence ID" value="MBK0421722.1"/>
    <property type="molecule type" value="Genomic_DNA"/>
</dbReference>
<keyword evidence="10" id="KW-1185">Reference proteome</keyword>
<dbReference type="GO" id="GO:0005886">
    <property type="term" value="C:plasma membrane"/>
    <property type="evidence" value="ECO:0007669"/>
    <property type="project" value="TreeGrafter"/>
</dbReference>
<keyword evidence="3 7" id="KW-0288">FMN</keyword>
<dbReference type="InterPro" id="IPR000262">
    <property type="entry name" value="FMN-dep_DH"/>
</dbReference>
<feature type="binding site" evidence="7">
    <location>
        <begin position="330"/>
        <end position="331"/>
    </location>
    <ligand>
        <name>FMN</name>
        <dbReference type="ChEBI" id="CHEBI:58210"/>
    </ligand>
</feature>
<feature type="binding site" evidence="7">
    <location>
        <position position="276"/>
    </location>
    <ligand>
        <name>glyoxylate</name>
        <dbReference type="ChEBI" id="CHEBI:36655"/>
    </ligand>
</feature>
<protein>
    <submittedName>
        <fullName evidence="9">Alpha-hydroxy-acid oxidizing protein</fullName>
    </submittedName>
</protein>
<feature type="binding site" evidence="7">
    <location>
        <position position="252"/>
    </location>
    <ligand>
        <name>FMN</name>
        <dbReference type="ChEBI" id="CHEBI:58210"/>
    </ligand>
</feature>
<dbReference type="GO" id="GO:0009060">
    <property type="term" value="P:aerobic respiration"/>
    <property type="evidence" value="ECO:0007669"/>
    <property type="project" value="TreeGrafter"/>
</dbReference>
<evidence type="ECO:0000259" key="8">
    <source>
        <dbReference type="PROSITE" id="PS51349"/>
    </source>
</evidence>
<evidence type="ECO:0000256" key="5">
    <source>
        <dbReference type="ARBA" id="ARBA00024042"/>
    </source>
</evidence>